<evidence type="ECO:0000313" key="4">
    <source>
        <dbReference type="Proteomes" id="UP000888220"/>
    </source>
</evidence>
<proteinExistence type="predicted"/>
<dbReference type="KEGG" id="vg:80551298"/>
<dbReference type="EMBL" id="MT472638">
    <property type="protein sequence ID" value="QRG34869.1"/>
    <property type="molecule type" value="Genomic_RNA"/>
</dbReference>
<organism evidence="3 4">
    <name type="scientific">Hibiscus yellow blotch virus</name>
    <dbReference type="NCBI Taxonomy" id="2809748"/>
    <lineage>
        <taxon>Viruses</taxon>
        <taxon>Riboviria</taxon>
        <taxon>Orthornavirae</taxon>
        <taxon>Kitrinoviricota</taxon>
        <taxon>Alsuviricetes</taxon>
        <taxon>Martellivirales</taxon>
        <taxon>Kitaviridae</taxon>
        <taxon>Cilevirus</taxon>
        <taxon>Cilevirus oahuense</taxon>
    </lineage>
</organism>
<reference evidence="3" key="1">
    <citation type="journal article" date="2021" name="Front. Microbiol.">
        <title>A Virus Infecting Hibiscus rosa-sinensis Represents an Evolutionary Link Between Cileviruses and Higreviruses.</title>
        <authorList>
            <person name="Olmedo-Velarde A."/>
            <person name="Hu J."/>
            <person name="Melzer M.J."/>
        </authorList>
    </citation>
    <scope>NUCLEOTIDE SEQUENCE</scope>
    <source>
        <strain evidence="3">OUGC</strain>
    </source>
</reference>
<dbReference type="GO" id="GO:0046740">
    <property type="term" value="P:transport of virus in host, cell to cell"/>
    <property type="evidence" value="ECO:0007669"/>
    <property type="project" value="UniProtKB-KW"/>
</dbReference>
<sequence>MSITNSGSHASDEQELDDILNGDYSEDGVYKSSQSVCIRARNGAGIGWLTPDGLVSRLVAFADRKAQDFGFRPGTYESYRSISDVVMVVVPQVPTNAFATIELSLADSAFGPLPIDEQAVTLSSVDGPRLVVFNSAYSIPNRDRSTVTGSETHRRMGIRYSVESDARGDTTMFAITPLWRERHSPVPSYYKIGDPFSIPIRTGFKRALMATNHQMLKSLIGRGIVTLGHCKDPADINGEADLVSRENTKVNASLINSAKRLPALNSGNSTNPILRTARRIVLQPSTDGKDSVPGEANDTSK</sequence>
<evidence type="ECO:0000256" key="2">
    <source>
        <dbReference type="ARBA" id="ARBA00023031"/>
    </source>
</evidence>
<gene>
    <name evidence="3" type="primary">p32</name>
</gene>
<dbReference type="GeneID" id="80551298"/>
<accession>A0A890CSA7</accession>
<protein>
    <submittedName>
        <fullName evidence="3">Putative movement protein</fullName>
    </submittedName>
</protein>
<name>A0A890CSA7_9VIRU</name>
<keyword evidence="4" id="KW-1185">Reference proteome</keyword>
<dbReference type="Pfam" id="PF00803">
    <property type="entry name" value="3A"/>
    <property type="match status" value="1"/>
</dbReference>
<evidence type="ECO:0000313" key="3">
    <source>
        <dbReference type="EMBL" id="QRG34869.1"/>
    </source>
</evidence>
<keyword evidence="2" id="KW-0916">Viral movement protein</keyword>
<dbReference type="InterPro" id="IPR000603">
    <property type="entry name" value="MPV"/>
</dbReference>
<dbReference type="Proteomes" id="UP000888220">
    <property type="component" value="Genome"/>
</dbReference>
<keyword evidence="1" id="KW-0813">Transport</keyword>
<evidence type="ECO:0000256" key="1">
    <source>
        <dbReference type="ARBA" id="ARBA00022448"/>
    </source>
</evidence>
<dbReference type="RefSeq" id="YP_010840388.1">
    <property type="nucleotide sequence ID" value="NC_078674.1"/>
</dbReference>